<dbReference type="Proteomes" id="UP000728032">
    <property type="component" value="Unassembled WGS sequence"/>
</dbReference>
<keyword evidence="6" id="KW-1185">Reference proteome</keyword>
<evidence type="ECO:0000259" key="4">
    <source>
        <dbReference type="Pfam" id="PF01826"/>
    </source>
</evidence>
<proteinExistence type="predicted"/>
<evidence type="ECO:0000256" key="1">
    <source>
        <dbReference type="ARBA" id="ARBA00022690"/>
    </source>
</evidence>
<dbReference type="InterPro" id="IPR002919">
    <property type="entry name" value="TIL_dom"/>
</dbReference>
<gene>
    <name evidence="5" type="ORF">ONB1V03_LOCUS15793</name>
</gene>
<dbReference type="EMBL" id="CAJPVJ010016811">
    <property type="protein sequence ID" value="CAG2176359.1"/>
    <property type="molecule type" value="Genomic_DNA"/>
</dbReference>
<dbReference type="SUPFAM" id="SSF57567">
    <property type="entry name" value="Serine protease inhibitors"/>
    <property type="match status" value="1"/>
</dbReference>
<feature type="non-terminal residue" evidence="5">
    <location>
        <position position="1"/>
    </location>
</feature>
<feature type="compositionally biased region" description="Polar residues" evidence="3">
    <location>
        <begin position="55"/>
        <end position="73"/>
    </location>
</feature>
<keyword evidence="1" id="KW-0646">Protease inhibitor</keyword>
<evidence type="ECO:0000313" key="5">
    <source>
        <dbReference type="EMBL" id="CAD7659197.1"/>
    </source>
</evidence>
<dbReference type="InterPro" id="IPR036084">
    <property type="entry name" value="Ser_inhib-like_sf"/>
</dbReference>
<dbReference type="PANTHER" id="PTHR23259:SF70">
    <property type="entry name" value="ACCESSORY GLAND PROTEIN ACP62F-RELATED"/>
    <property type="match status" value="1"/>
</dbReference>
<protein>
    <recommendedName>
        <fullName evidence="4">TIL domain-containing protein</fullName>
    </recommendedName>
</protein>
<dbReference type="Gene3D" id="2.10.25.10">
    <property type="entry name" value="Laminin"/>
    <property type="match status" value="3"/>
</dbReference>
<dbReference type="Pfam" id="PF01826">
    <property type="entry name" value="TIL"/>
    <property type="match status" value="1"/>
</dbReference>
<dbReference type="CDD" id="cd19941">
    <property type="entry name" value="TIL"/>
    <property type="match status" value="1"/>
</dbReference>
<feature type="region of interest" description="Disordered" evidence="3">
    <location>
        <begin position="54"/>
        <end position="86"/>
    </location>
</feature>
<accession>A0A7R9MHL8</accession>
<sequence>PKGKVVAVGRAEAIRAAVVGVGVVVKEKERTEGVGVKEATVVAESIMAVEVINAHPNSTGTSQTENPLTTPTRPNSPPGPKTTTPAPTLPPECAAILCPAGSKCGCPPPCPATCQNPDPVSCPTPSNCTVQCYGVCKQGYILDKLGGKCVPLGECPGYCILKHNYEQYYECSTKDCQRTCKQPNPTCTEECKQPGNWDCSPGYVRQASTGKCVYEKQCNRTGIWCPSNEIWYPYSTRGCERTCKRPNPYCVAKFVEPGNCDCKPPLVRDTKTCQCVHRQSPRCYRQVQPEYWYENLFR</sequence>
<dbReference type="EMBL" id="OC931636">
    <property type="protein sequence ID" value="CAD7659197.1"/>
    <property type="molecule type" value="Genomic_DNA"/>
</dbReference>
<dbReference type="InterPro" id="IPR051368">
    <property type="entry name" value="SerProtInhib-TIL_Domain"/>
</dbReference>
<evidence type="ECO:0000256" key="3">
    <source>
        <dbReference type="SAM" id="MobiDB-lite"/>
    </source>
</evidence>
<keyword evidence="2" id="KW-1015">Disulfide bond</keyword>
<dbReference type="OrthoDB" id="5945029at2759"/>
<dbReference type="AlphaFoldDB" id="A0A7R9MHL8"/>
<reference evidence="5" key="1">
    <citation type="submission" date="2020-11" db="EMBL/GenBank/DDBJ databases">
        <authorList>
            <person name="Tran Van P."/>
        </authorList>
    </citation>
    <scope>NUCLEOTIDE SEQUENCE</scope>
</reference>
<feature type="domain" description="TIL" evidence="4">
    <location>
        <begin position="165"/>
        <end position="218"/>
    </location>
</feature>
<organism evidence="5">
    <name type="scientific">Oppiella nova</name>
    <dbReference type="NCBI Taxonomy" id="334625"/>
    <lineage>
        <taxon>Eukaryota</taxon>
        <taxon>Metazoa</taxon>
        <taxon>Ecdysozoa</taxon>
        <taxon>Arthropoda</taxon>
        <taxon>Chelicerata</taxon>
        <taxon>Arachnida</taxon>
        <taxon>Acari</taxon>
        <taxon>Acariformes</taxon>
        <taxon>Sarcoptiformes</taxon>
        <taxon>Oribatida</taxon>
        <taxon>Brachypylina</taxon>
        <taxon>Oppioidea</taxon>
        <taxon>Oppiidae</taxon>
        <taxon>Oppiella</taxon>
    </lineage>
</organism>
<name>A0A7R9MHL8_9ACAR</name>
<dbReference type="GO" id="GO:0030414">
    <property type="term" value="F:peptidase inhibitor activity"/>
    <property type="evidence" value="ECO:0007669"/>
    <property type="project" value="UniProtKB-KW"/>
</dbReference>
<dbReference type="PANTHER" id="PTHR23259">
    <property type="entry name" value="RIDDLE"/>
    <property type="match status" value="1"/>
</dbReference>
<evidence type="ECO:0000256" key="2">
    <source>
        <dbReference type="ARBA" id="ARBA00023157"/>
    </source>
</evidence>
<evidence type="ECO:0000313" key="6">
    <source>
        <dbReference type="Proteomes" id="UP000728032"/>
    </source>
</evidence>